<keyword evidence="2" id="KW-0489">Methyltransferase</keyword>
<dbReference type="GeneID" id="33314414"/>
<dbReference type="PROSITE" id="PS00092">
    <property type="entry name" value="N6_MTASE"/>
    <property type="match status" value="1"/>
</dbReference>
<protein>
    <submittedName>
        <fullName evidence="6">Type III restriction-modification enzyme subunit M</fullName>
    </submittedName>
</protein>
<dbReference type="REBASE" id="210406">
    <property type="entry name" value="M.Mar14ORF869P"/>
</dbReference>
<dbReference type="PROSITE" id="PS50093">
    <property type="entry name" value="PKD"/>
    <property type="match status" value="1"/>
</dbReference>
<reference evidence="6 7" key="1">
    <citation type="journal article" date="2017" name="Nat. Commun.">
        <title>'ARMAN' archaea depend on association with euryarchaeal host in culture and in situ.</title>
        <authorList>
            <person name="Golyshina O."/>
            <person name="Toshchakov S."/>
            <person name="Makarova K."/>
            <person name="Gavrilov S."/>
            <person name="Korzhenkov A."/>
            <person name="La Cono V."/>
            <person name="Arcadi E."/>
            <person name="Nechitaylo T."/>
            <person name="Ferrer M."/>
            <person name="Kublanov I."/>
            <person name="Wolf Y."/>
            <person name="Yakimov M."/>
            <person name="Golyshin P."/>
            <person name="Slesarev A."/>
            <person name="Kozyavkin S."/>
        </authorList>
    </citation>
    <scope>NUCLEOTIDE SEQUENCE [LARGE SCALE GENOMIC DNA]</scope>
    <source>
        <strain evidence="6 7">Mia14</strain>
    </source>
</reference>
<accession>A0A218NNV3</accession>
<dbReference type="SUPFAM" id="SSF53335">
    <property type="entry name" value="S-adenosyl-L-methionine-dependent methyltransferases"/>
    <property type="match status" value="1"/>
</dbReference>
<dbReference type="SUPFAM" id="SSF49299">
    <property type="entry name" value="PKD domain"/>
    <property type="match status" value="1"/>
</dbReference>
<comment type="similarity">
    <text evidence="1">Belongs to the N(4)/N(6)-methyltransferase family.</text>
</comment>
<dbReference type="InterPro" id="IPR002941">
    <property type="entry name" value="DNA_methylase_N4/N6"/>
</dbReference>
<keyword evidence="4" id="KW-0949">S-adenosyl-L-methionine</keyword>
<sequence>MRDFGIYWKNKREEVERVELPFQKIETINLPRSNIGTLAQFKKDSENGEWKNKLIWGDNKYVMASLLSEFRGKIKLIYADPPFFTGTNMNITLEVGDEGAVKEPSAIEEIAYRNMWKEGPSSFFQYMYDRFVLMKDLLAEDGAIWVRFDYHYSHYIKTILDEIFGYDNFRNEIIINRTRKNVMASRTQTVFPTATDSLFLYAKSENMLLTETKIKTEEERKGYWRHMDDSAGQGSAKTFFGKSMEPPPGKHWKFSQENIDKMIEEGRLRLNPKTSRPEYWVEPSDEYLLDTNWTDIPGYSFSTGYPTENAEQLLERVILSSSVREDLVADFFSGSGTTAAVAEKLGRKWIAADIGRFSVHTIRKRSLDIPHCKPFEVLNLGKYERKHWMDQNLGSVYRNYIDFILQLYKAKPVYDYKCIHGIISGKAVHVGPIDYPVTKSEVEECLKEAKDNGFDSLDVLGWDFEMEFNDRILRELRGSYDFGISLRIIPNEVMDKRAVEAGDVDFYEHAFLEAKLATSGRKVKVNLENFIIPNPESIPEELRDKILKWSDFIDYWSVDWNYRDDTFHNEWQEFRTKKKKSLQLQSIEHHYDAPGTYKVMVKVIDVFGNDTTTMKEVTVA</sequence>
<dbReference type="GO" id="GO:0008170">
    <property type="term" value="F:N-methyltransferase activity"/>
    <property type="evidence" value="ECO:0007669"/>
    <property type="project" value="InterPro"/>
</dbReference>
<name>A0A218NNV3_9ARCH</name>
<evidence type="ECO:0000256" key="4">
    <source>
        <dbReference type="ARBA" id="ARBA00022691"/>
    </source>
</evidence>
<dbReference type="Gene3D" id="3.40.50.150">
    <property type="entry name" value="Vaccinia Virus protein VP39"/>
    <property type="match status" value="1"/>
</dbReference>
<dbReference type="InterPro" id="IPR029063">
    <property type="entry name" value="SAM-dependent_MTases_sf"/>
</dbReference>
<dbReference type="InterPro" id="IPR000601">
    <property type="entry name" value="PKD_dom"/>
</dbReference>
<dbReference type="Pfam" id="PF01555">
    <property type="entry name" value="N6_N4_Mtase"/>
    <property type="match status" value="1"/>
</dbReference>
<proteinExistence type="inferred from homology"/>
<dbReference type="InterPro" id="IPR013783">
    <property type="entry name" value="Ig-like_fold"/>
</dbReference>
<feature type="domain" description="PKD" evidence="5">
    <location>
        <begin position="560"/>
        <end position="620"/>
    </location>
</feature>
<dbReference type="RefSeq" id="WP_088820444.1">
    <property type="nucleotide sequence ID" value="NZ_CP019964.1"/>
</dbReference>
<dbReference type="OrthoDB" id="57527at2157"/>
<dbReference type="Proteomes" id="UP000197679">
    <property type="component" value="Chromosome"/>
</dbReference>
<dbReference type="GO" id="GO:0003677">
    <property type="term" value="F:DNA binding"/>
    <property type="evidence" value="ECO:0007669"/>
    <property type="project" value="InterPro"/>
</dbReference>
<evidence type="ECO:0000256" key="1">
    <source>
        <dbReference type="ARBA" id="ARBA00006594"/>
    </source>
</evidence>
<dbReference type="InterPro" id="IPR002052">
    <property type="entry name" value="DNA_methylase_N6_adenine_CS"/>
</dbReference>
<dbReference type="PRINTS" id="PR00506">
    <property type="entry name" value="D21N6MTFRASE"/>
</dbReference>
<keyword evidence="7" id="KW-1185">Reference proteome</keyword>
<dbReference type="InterPro" id="IPR002295">
    <property type="entry name" value="N4/N6-MTase_EcoPI_Mod-like"/>
</dbReference>
<dbReference type="EMBL" id="CP019964">
    <property type="protein sequence ID" value="ASI14151.1"/>
    <property type="molecule type" value="Genomic_DNA"/>
</dbReference>
<evidence type="ECO:0000256" key="2">
    <source>
        <dbReference type="ARBA" id="ARBA00022603"/>
    </source>
</evidence>
<evidence type="ECO:0000256" key="3">
    <source>
        <dbReference type="ARBA" id="ARBA00022679"/>
    </source>
</evidence>
<organism evidence="6 7">
    <name type="scientific">Candidatus Mancarchaeum acidiphilum</name>
    <dbReference type="NCBI Taxonomy" id="1920749"/>
    <lineage>
        <taxon>Archaea</taxon>
        <taxon>Candidatus Micrarchaeota</taxon>
        <taxon>Candidatus Mancarchaeum</taxon>
    </lineage>
</organism>
<keyword evidence="3" id="KW-0808">Transferase</keyword>
<dbReference type="GO" id="GO:0032259">
    <property type="term" value="P:methylation"/>
    <property type="evidence" value="ECO:0007669"/>
    <property type="project" value="UniProtKB-KW"/>
</dbReference>
<evidence type="ECO:0000313" key="7">
    <source>
        <dbReference type="Proteomes" id="UP000197679"/>
    </source>
</evidence>
<evidence type="ECO:0000259" key="5">
    <source>
        <dbReference type="PROSITE" id="PS50093"/>
    </source>
</evidence>
<dbReference type="AlphaFoldDB" id="A0A218NNV3"/>
<dbReference type="Gene3D" id="2.60.40.10">
    <property type="entry name" value="Immunoglobulins"/>
    <property type="match status" value="1"/>
</dbReference>
<dbReference type="KEGG" id="marh:Mia14_0869"/>
<gene>
    <name evidence="6" type="ORF">Mia14_0869</name>
</gene>
<dbReference type="InterPro" id="IPR035986">
    <property type="entry name" value="PKD_dom_sf"/>
</dbReference>
<evidence type="ECO:0000313" key="6">
    <source>
        <dbReference type="EMBL" id="ASI14151.1"/>
    </source>
</evidence>